<dbReference type="GO" id="GO:0009002">
    <property type="term" value="F:serine-type D-Ala-D-Ala carboxypeptidase activity"/>
    <property type="evidence" value="ECO:0007669"/>
    <property type="project" value="UniProtKB-EC"/>
</dbReference>
<proteinExistence type="inferred from homology"/>
<dbReference type="GO" id="GO:0030288">
    <property type="term" value="C:outer membrane-bounded periplasmic space"/>
    <property type="evidence" value="ECO:0007669"/>
    <property type="project" value="TreeGrafter"/>
</dbReference>
<dbReference type="NCBIfam" id="TIGR02074">
    <property type="entry name" value="PBP_1a_fam"/>
    <property type="match status" value="1"/>
</dbReference>
<evidence type="ECO:0000256" key="2">
    <source>
        <dbReference type="ARBA" id="ARBA00007739"/>
    </source>
</evidence>
<dbReference type="Proteomes" id="UP000288669">
    <property type="component" value="Unassembled WGS sequence"/>
</dbReference>
<evidence type="ECO:0000256" key="6">
    <source>
        <dbReference type="ARBA" id="ARBA00022679"/>
    </source>
</evidence>
<evidence type="ECO:0000256" key="13">
    <source>
        <dbReference type="ARBA" id="ARBA00049902"/>
    </source>
</evidence>
<comment type="caution">
    <text evidence="18">The sequence shown here is derived from an EMBL/GenBank/DDBJ whole genome shotgun (WGS) entry which is preliminary data.</text>
</comment>
<keyword evidence="15" id="KW-0472">Membrane</keyword>
<feature type="transmembrane region" description="Helical" evidence="15">
    <location>
        <begin position="24"/>
        <end position="51"/>
    </location>
</feature>
<dbReference type="InterPro" id="IPR050396">
    <property type="entry name" value="Glycosyltr_51/Transpeptidase"/>
</dbReference>
<dbReference type="Pfam" id="PF00912">
    <property type="entry name" value="Transgly"/>
    <property type="match status" value="1"/>
</dbReference>
<evidence type="ECO:0000256" key="8">
    <source>
        <dbReference type="ARBA" id="ARBA00022960"/>
    </source>
</evidence>
<evidence type="ECO:0000256" key="14">
    <source>
        <dbReference type="SAM" id="MobiDB-lite"/>
    </source>
</evidence>
<keyword evidence="10" id="KW-0511">Multifunctional enzyme</keyword>
<evidence type="ECO:0000256" key="12">
    <source>
        <dbReference type="ARBA" id="ARBA00034000"/>
    </source>
</evidence>
<feature type="domain" description="Penicillin-binding protein transpeptidase" evidence="16">
    <location>
        <begin position="349"/>
        <end position="626"/>
    </location>
</feature>
<keyword evidence="9" id="KW-0573">Peptidoglycan synthesis</keyword>
<evidence type="ECO:0000256" key="3">
    <source>
        <dbReference type="ARBA" id="ARBA00022645"/>
    </source>
</evidence>
<dbReference type="InterPro" id="IPR012338">
    <property type="entry name" value="Beta-lactam/transpept-like"/>
</dbReference>
<dbReference type="GO" id="GO:0008360">
    <property type="term" value="P:regulation of cell shape"/>
    <property type="evidence" value="ECO:0007669"/>
    <property type="project" value="UniProtKB-KW"/>
</dbReference>
<sequence>MADTKNIQQSRQNKSASKKPKRNFFLRALLILIFAGCVCFLCGVGLFWYYAKDAPALKESKLEDTRSSKVYDVKGNLILELGEKKRSTITPTEIPQQLKDAITSIEDKRFYKHIGVDPIRILGATLSNVRGGNLQGGSTLTQQLIKLSYFSTKEQDQTIKRKAQEAWLSIQLERKKSKDEILTYYINKVYMSNGLYGMETAAETYYNKKLGQLSLAQTALIAGMPQAPSDYDPTLKDAKKQKATKERRDTVLSEMYKDKKITKTEYDKAINTPITDGVVEQKTTSDSRKVVDNYLKEVIAEVQKKTKKNPYTDGMNIYTNIDMDAQNYLYNLVNSSEYINFPSDNFQTAVTMMDVKTGQVRAQIGSRKVADGVLLGDNLATSSVRDAGSTVKPITDYGPAIEYLNYSTGTTVYDGPYKFEGTDISVNNYDHAYKGTMTIRNALIDSRNVPAAKTLMAVGLDKSSEFLKGLGITYKDGLQKSSAIQGALSSLKLTAAYSAFANGGTYYTPYYVNKVVYPNGQEEDFEPKGVRAMKESTAYMITDMLKDVIAEGTGRNAQIAGLIQAGKTGTSNYTDDVQIIGDQNGSPDSTFVGYTTNYAIGVWTGNKNYNESISSADSKISSSIYRYMMSHISQNLETQDWTQPDSVTKYGSELYVKGHVPVTSSSTSYYYSSTQEPTYTTQSTTIEPTTTSSSTETTTETTTTPAETSSSTAEQTSESTTPTTSGH</sequence>
<comment type="catalytic activity">
    <reaction evidence="12">
        <text>Preferential cleavage: (Ac)2-L-Lys-D-Ala-|-D-Ala. Also transpeptidation of peptidyl-alanyl moieties that are N-acyl substituents of D-alanine.</text>
        <dbReference type="EC" id="3.4.16.4"/>
    </reaction>
</comment>
<keyword evidence="5" id="KW-0328">Glycosyltransferase</keyword>
<keyword evidence="15" id="KW-1133">Transmembrane helix</keyword>
<keyword evidence="4" id="KW-0645">Protease</keyword>
<dbReference type="OrthoDB" id="9766909at2"/>
<comment type="catalytic activity">
    <reaction evidence="13">
        <text>[GlcNAc-(1-&gt;4)-Mur2Ac(oyl-L-Ala-gamma-D-Glu-L-Lys-D-Ala-D-Ala)](n)-di-trans,octa-cis-undecaprenyl diphosphate + beta-D-GlcNAc-(1-&gt;4)-Mur2Ac(oyl-L-Ala-gamma-D-Glu-L-Lys-D-Ala-D-Ala)-di-trans,octa-cis-undecaprenyl diphosphate = [GlcNAc-(1-&gt;4)-Mur2Ac(oyl-L-Ala-gamma-D-Glu-L-Lys-D-Ala-D-Ala)](n+1)-di-trans,octa-cis-undecaprenyl diphosphate + di-trans,octa-cis-undecaprenyl diphosphate + H(+)</text>
        <dbReference type="Rhea" id="RHEA:23708"/>
        <dbReference type="Rhea" id="RHEA-COMP:9602"/>
        <dbReference type="Rhea" id="RHEA-COMP:9603"/>
        <dbReference type="ChEBI" id="CHEBI:15378"/>
        <dbReference type="ChEBI" id="CHEBI:58405"/>
        <dbReference type="ChEBI" id="CHEBI:60033"/>
        <dbReference type="ChEBI" id="CHEBI:78435"/>
        <dbReference type="EC" id="2.4.99.28"/>
    </reaction>
</comment>
<evidence type="ECO:0000256" key="10">
    <source>
        <dbReference type="ARBA" id="ARBA00023268"/>
    </source>
</evidence>
<dbReference type="Pfam" id="PF00905">
    <property type="entry name" value="Transpeptidase"/>
    <property type="match status" value="1"/>
</dbReference>
<evidence type="ECO:0000256" key="5">
    <source>
        <dbReference type="ARBA" id="ARBA00022676"/>
    </source>
</evidence>
<name>A0A430AJ63_9ENTE</name>
<dbReference type="Gene3D" id="1.10.3810.10">
    <property type="entry name" value="Biosynthetic peptidoglycan transglycosylase-like"/>
    <property type="match status" value="1"/>
</dbReference>
<evidence type="ECO:0000259" key="16">
    <source>
        <dbReference type="Pfam" id="PF00905"/>
    </source>
</evidence>
<keyword evidence="19" id="KW-1185">Reference proteome</keyword>
<evidence type="ECO:0000256" key="9">
    <source>
        <dbReference type="ARBA" id="ARBA00022984"/>
    </source>
</evidence>
<accession>A0A430AJ63</accession>
<dbReference type="PANTHER" id="PTHR32282:SF29">
    <property type="entry name" value="PENICILLIN-BINDING PROTEIN 1A"/>
    <property type="match status" value="1"/>
</dbReference>
<comment type="similarity">
    <text evidence="2">In the N-terminal section; belongs to the glycosyltransferase 51 family.</text>
</comment>
<evidence type="ECO:0000313" key="19">
    <source>
        <dbReference type="Proteomes" id="UP000288669"/>
    </source>
</evidence>
<dbReference type="GO" id="GO:0008955">
    <property type="term" value="F:peptidoglycan glycosyltransferase activity"/>
    <property type="evidence" value="ECO:0007669"/>
    <property type="project" value="UniProtKB-EC"/>
</dbReference>
<evidence type="ECO:0000259" key="17">
    <source>
        <dbReference type="Pfam" id="PF00912"/>
    </source>
</evidence>
<dbReference type="RefSeq" id="WP_126822483.1">
    <property type="nucleotide sequence ID" value="NZ_JBHLWU010000001.1"/>
</dbReference>
<evidence type="ECO:0000256" key="15">
    <source>
        <dbReference type="SAM" id="Phobius"/>
    </source>
</evidence>
<organism evidence="18 19">
    <name type="scientific">Vagococcus entomophilus</name>
    <dbReference type="NCBI Taxonomy" id="1160095"/>
    <lineage>
        <taxon>Bacteria</taxon>
        <taxon>Bacillati</taxon>
        <taxon>Bacillota</taxon>
        <taxon>Bacilli</taxon>
        <taxon>Lactobacillales</taxon>
        <taxon>Enterococcaceae</taxon>
        <taxon>Vagococcus</taxon>
    </lineage>
</organism>
<feature type="domain" description="Glycosyl transferase family 51" evidence="17">
    <location>
        <begin position="75"/>
        <end position="255"/>
    </location>
</feature>
<reference evidence="18 19" key="1">
    <citation type="submission" date="2017-05" db="EMBL/GenBank/DDBJ databases">
        <title>Vagococcus spp. assemblies.</title>
        <authorList>
            <person name="Gulvik C.A."/>
        </authorList>
    </citation>
    <scope>NUCLEOTIDE SEQUENCE [LARGE SCALE GENOMIC DNA]</scope>
    <source>
        <strain evidence="18 19">DSM 24756</strain>
    </source>
</reference>
<dbReference type="FunFam" id="1.10.3810.10:FF:000001">
    <property type="entry name" value="Penicillin-binding protein 1A"/>
    <property type="match status" value="1"/>
</dbReference>
<dbReference type="AlphaFoldDB" id="A0A430AJ63"/>
<dbReference type="SUPFAM" id="SSF53955">
    <property type="entry name" value="Lysozyme-like"/>
    <property type="match status" value="1"/>
</dbReference>
<evidence type="ECO:0000256" key="7">
    <source>
        <dbReference type="ARBA" id="ARBA00022801"/>
    </source>
</evidence>
<keyword evidence="3" id="KW-0121">Carboxypeptidase</keyword>
<keyword evidence="8" id="KW-0133">Cell shape</keyword>
<dbReference type="GO" id="GO:0006508">
    <property type="term" value="P:proteolysis"/>
    <property type="evidence" value="ECO:0007669"/>
    <property type="project" value="UniProtKB-KW"/>
</dbReference>
<keyword evidence="7" id="KW-0378">Hydrolase</keyword>
<gene>
    <name evidence="18" type="ORF">CBF30_02615</name>
</gene>
<evidence type="ECO:0000256" key="1">
    <source>
        <dbReference type="ARBA" id="ARBA00007090"/>
    </source>
</evidence>
<comment type="similarity">
    <text evidence="1">In the C-terminal section; belongs to the transpeptidase family.</text>
</comment>
<dbReference type="SUPFAM" id="SSF56601">
    <property type="entry name" value="beta-lactamase/transpeptidase-like"/>
    <property type="match status" value="1"/>
</dbReference>
<keyword evidence="6" id="KW-0808">Transferase</keyword>
<feature type="region of interest" description="Disordered" evidence="14">
    <location>
        <begin position="675"/>
        <end position="727"/>
    </location>
</feature>
<evidence type="ECO:0000256" key="11">
    <source>
        <dbReference type="ARBA" id="ARBA00023316"/>
    </source>
</evidence>
<dbReference type="GO" id="GO:0009252">
    <property type="term" value="P:peptidoglycan biosynthetic process"/>
    <property type="evidence" value="ECO:0007669"/>
    <property type="project" value="UniProtKB-KW"/>
</dbReference>
<dbReference type="InterPro" id="IPR036950">
    <property type="entry name" value="PBP_transglycosylase"/>
</dbReference>
<dbReference type="PANTHER" id="PTHR32282">
    <property type="entry name" value="BINDING PROTEIN TRANSPEPTIDASE, PUTATIVE-RELATED"/>
    <property type="match status" value="1"/>
</dbReference>
<dbReference type="GO" id="GO:0008658">
    <property type="term" value="F:penicillin binding"/>
    <property type="evidence" value="ECO:0007669"/>
    <property type="project" value="InterPro"/>
</dbReference>
<keyword evidence="11" id="KW-0961">Cell wall biogenesis/degradation</keyword>
<protein>
    <submittedName>
        <fullName evidence="18">Penicillin-binding protein</fullName>
    </submittedName>
</protein>
<dbReference type="InterPro" id="IPR001460">
    <property type="entry name" value="PCN-bd_Tpept"/>
</dbReference>
<dbReference type="InterPro" id="IPR001264">
    <property type="entry name" value="Glyco_trans_51"/>
</dbReference>
<dbReference type="GO" id="GO:0071555">
    <property type="term" value="P:cell wall organization"/>
    <property type="evidence" value="ECO:0007669"/>
    <property type="project" value="UniProtKB-KW"/>
</dbReference>
<dbReference type="Gene3D" id="3.40.710.10">
    <property type="entry name" value="DD-peptidase/beta-lactamase superfamily"/>
    <property type="match status" value="1"/>
</dbReference>
<evidence type="ECO:0000313" key="18">
    <source>
        <dbReference type="EMBL" id="RSU08156.1"/>
    </source>
</evidence>
<evidence type="ECO:0000256" key="4">
    <source>
        <dbReference type="ARBA" id="ARBA00022670"/>
    </source>
</evidence>
<dbReference type="InterPro" id="IPR023346">
    <property type="entry name" value="Lysozyme-like_dom_sf"/>
</dbReference>
<keyword evidence="15" id="KW-0812">Transmembrane</keyword>
<dbReference type="EMBL" id="NGJZ01000001">
    <property type="protein sequence ID" value="RSU08156.1"/>
    <property type="molecule type" value="Genomic_DNA"/>
</dbReference>